<dbReference type="CDD" id="cd00085">
    <property type="entry name" value="HNHc"/>
    <property type="match status" value="1"/>
</dbReference>
<evidence type="ECO:0000259" key="1">
    <source>
        <dbReference type="SMART" id="SM00507"/>
    </source>
</evidence>
<reference evidence="2 3" key="1">
    <citation type="submission" date="2016-11" db="EMBL/GenBank/DDBJ databases">
        <authorList>
            <person name="Jaros S."/>
            <person name="Januszkiewicz K."/>
            <person name="Wedrychowicz H."/>
        </authorList>
    </citation>
    <scope>NUCLEOTIDE SEQUENCE [LARGE SCALE GENOMIC DNA]</scope>
    <source>
        <strain evidence="2 3">DSM 16917</strain>
    </source>
</reference>
<dbReference type="EMBL" id="FQXG01000003">
    <property type="protein sequence ID" value="SHH55774.1"/>
    <property type="molecule type" value="Genomic_DNA"/>
</dbReference>
<evidence type="ECO:0000313" key="2">
    <source>
        <dbReference type="EMBL" id="SHH55774.1"/>
    </source>
</evidence>
<organism evidence="2 3">
    <name type="scientific">Ferrimonas marina</name>
    <dbReference type="NCBI Taxonomy" id="299255"/>
    <lineage>
        <taxon>Bacteria</taxon>
        <taxon>Pseudomonadati</taxon>
        <taxon>Pseudomonadota</taxon>
        <taxon>Gammaproteobacteria</taxon>
        <taxon>Alteromonadales</taxon>
        <taxon>Ferrimonadaceae</taxon>
        <taxon>Ferrimonas</taxon>
    </lineage>
</organism>
<dbReference type="RefSeq" id="WP_067655822.1">
    <property type="nucleotide sequence ID" value="NZ_FQXG01000003.1"/>
</dbReference>
<dbReference type="Gene3D" id="1.10.30.50">
    <property type="match status" value="1"/>
</dbReference>
<gene>
    <name evidence="2" type="ORF">SAMN02745129_2330</name>
</gene>
<dbReference type="SMART" id="SM00507">
    <property type="entry name" value="HNHc"/>
    <property type="match status" value="1"/>
</dbReference>
<dbReference type="GO" id="GO:0004519">
    <property type="term" value="F:endonuclease activity"/>
    <property type="evidence" value="ECO:0007669"/>
    <property type="project" value="InterPro"/>
</dbReference>
<proteinExistence type="predicted"/>
<accession>A0A1M5TYK8</accession>
<dbReference type="Pfam" id="PF01844">
    <property type="entry name" value="HNH"/>
    <property type="match status" value="1"/>
</dbReference>
<dbReference type="AlphaFoldDB" id="A0A1M5TYK8"/>
<protein>
    <submittedName>
        <fullName evidence="2">5-methylcytosine-specific restriction enzyme A</fullName>
    </submittedName>
</protein>
<dbReference type="GO" id="GO:0008270">
    <property type="term" value="F:zinc ion binding"/>
    <property type="evidence" value="ECO:0007669"/>
    <property type="project" value="InterPro"/>
</dbReference>
<sequence>MDPLQQLKPTKYQTAYSLVAEAGHDVSDWNDYERPTVPAANPRYCYRWAWEQDGLIIMTVWHKNIRHKDGTIFYSNNYRADWIHSTANWPTRAAQRDTLLKRAFEENLSCRAIIIDGPSGNHKRLLDPESWFVSHYDDSTGDVTIKRGTQRFVDQFDATEVSDARITRGTRNDGYHRDPKVRTAALERAQGFCECCGTKGFRMENNCIYLESHHIIPLSEGGPDHLSNVVALCPTCHMKAHFAADKAVIAHSLQARRLCSPIT</sequence>
<keyword evidence="3" id="KW-1185">Reference proteome</keyword>
<name>A0A1M5TYK8_9GAMM</name>
<evidence type="ECO:0000313" key="3">
    <source>
        <dbReference type="Proteomes" id="UP000184268"/>
    </source>
</evidence>
<dbReference type="InterPro" id="IPR003615">
    <property type="entry name" value="HNH_nuc"/>
</dbReference>
<feature type="domain" description="HNH nuclease" evidence="1">
    <location>
        <begin position="180"/>
        <end position="238"/>
    </location>
</feature>
<dbReference type="GO" id="GO:0003676">
    <property type="term" value="F:nucleic acid binding"/>
    <property type="evidence" value="ECO:0007669"/>
    <property type="project" value="InterPro"/>
</dbReference>
<dbReference type="Proteomes" id="UP000184268">
    <property type="component" value="Unassembled WGS sequence"/>
</dbReference>
<dbReference type="InterPro" id="IPR002711">
    <property type="entry name" value="HNH"/>
</dbReference>
<dbReference type="OrthoDB" id="9802640at2"/>